<proteinExistence type="predicted"/>
<name>A0ACB8UFK3_9APHY</name>
<accession>A0ACB8UFK3</accession>
<keyword evidence="2" id="KW-1185">Reference proteome</keyword>
<dbReference type="EMBL" id="MU274902">
    <property type="protein sequence ID" value="KAI0093202.1"/>
    <property type="molecule type" value="Genomic_DNA"/>
</dbReference>
<comment type="caution">
    <text evidence="1">The sequence shown here is derived from an EMBL/GenBank/DDBJ whole genome shotgun (WGS) entry which is preliminary data.</text>
</comment>
<dbReference type="Proteomes" id="UP001055072">
    <property type="component" value="Unassembled WGS sequence"/>
</dbReference>
<reference evidence="1" key="1">
    <citation type="journal article" date="2021" name="Environ. Microbiol.">
        <title>Gene family expansions and transcriptome signatures uncover fungal adaptations to wood decay.</title>
        <authorList>
            <person name="Hage H."/>
            <person name="Miyauchi S."/>
            <person name="Viragh M."/>
            <person name="Drula E."/>
            <person name="Min B."/>
            <person name="Chaduli D."/>
            <person name="Navarro D."/>
            <person name="Favel A."/>
            <person name="Norest M."/>
            <person name="Lesage-Meessen L."/>
            <person name="Balint B."/>
            <person name="Merenyi Z."/>
            <person name="de Eugenio L."/>
            <person name="Morin E."/>
            <person name="Martinez A.T."/>
            <person name="Baldrian P."/>
            <person name="Stursova M."/>
            <person name="Martinez M.J."/>
            <person name="Novotny C."/>
            <person name="Magnuson J.K."/>
            <person name="Spatafora J.W."/>
            <person name="Maurice S."/>
            <person name="Pangilinan J."/>
            <person name="Andreopoulos W."/>
            <person name="LaButti K."/>
            <person name="Hundley H."/>
            <person name="Na H."/>
            <person name="Kuo A."/>
            <person name="Barry K."/>
            <person name="Lipzen A."/>
            <person name="Henrissat B."/>
            <person name="Riley R."/>
            <person name="Ahrendt S."/>
            <person name="Nagy L.G."/>
            <person name="Grigoriev I.V."/>
            <person name="Martin F."/>
            <person name="Rosso M.N."/>
        </authorList>
    </citation>
    <scope>NUCLEOTIDE SEQUENCE</scope>
    <source>
        <strain evidence="1">CBS 384.51</strain>
    </source>
</reference>
<gene>
    <name evidence="1" type="ORF">BDY19DRAFT_414503</name>
</gene>
<evidence type="ECO:0000313" key="1">
    <source>
        <dbReference type="EMBL" id="KAI0093202.1"/>
    </source>
</evidence>
<sequence>MHRATYSTSSTSSSHKSRRLRYSREQLLERLEILGTLSTQIPSELPLSPPASRSNSPTPGSKRKFDAHNEHSISKKPRTSSISDNHRMPSSSSYPIAGPSNYACEDGELREDLPASRRAADISDVPVRRPRRGTKLPTLFFDELYDKYHAYGRMLKYSGDRRLLSTFPPKNSAYQALPDPPSPQSPYHKYGNLIARLELLDALVDFVYAIWAKDYSRQKCSRGNWSNIEAYLVYCKRKWQLEDGADEREKALSGLIWMIEGFIHGRQKLYAIHRDEMEREAAKKEAEAATPPMLPSPASITTSNSANSTPTGRPSAAPVAAKNLAESSSSSLSSSSNPQLQGEHKKLPDPPPPSHINVPVNWNFIAPRKYQSSALVAAAWCMSQAQNTITLPMMAKQFPRTFQRMVHSTFSALDEHEPDIEDDDGELFWPGQVVTGTGIGWVCTMAKAMIKEFGDEFGYRGIDGIIPKPDSEGAEGDVITPADEVPVQAATPVPFQEPADAPNAIQR</sequence>
<evidence type="ECO:0000313" key="2">
    <source>
        <dbReference type="Proteomes" id="UP001055072"/>
    </source>
</evidence>
<protein>
    <submittedName>
        <fullName evidence="1">Uncharacterized protein</fullName>
    </submittedName>
</protein>
<organism evidence="1 2">
    <name type="scientific">Irpex rosettiformis</name>
    <dbReference type="NCBI Taxonomy" id="378272"/>
    <lineage>
        <taxon>Eukaryota</taxon>
        <taxon>Fungi</taxon>
        <taxon>Dikarya</taxon>
        <taxon>Basidiomycota</taxon>
        <taxon>Agaricomycotina</taxon>
        <taxon>Agaricomycetes</taxon>
        <taxon>Polyporales</taxon>
        <taxon>Irpicaceae</taxon>
        <taxon>Irpex</taxon>
    </lineage>
</organism>